<feature type="region of interest" description="Disordered" evidence="2">
    <location>
        <begin position="68"/>
        <end position="323"/>
    </location>
</feature>
<comment type="caution">
    <text evidence="5">The sequence shown here is derived from an EMBL/GenBank/DDBJ whole genome shotgun (WGS) entry which is preliminary data.</text>
</comment>
<dbReference type="Gene3D" id="4.10.410.10">
    <property type="entry name" value="Pancreatic trypsin inhibitor Kunitz domain"/>
    <property type="match status" value="1"/>
</dbReference>
<dbReference type="CDD" id="cd00109">
    <property type="entry name" value="Kunitz-type"/>
    <property type="match status" value="1"/>
</dbReference>
<dbReference type="EMBL" id="JAZGQO010000007">
    <property type="protein sequence ID" value="KAK6181008.1"/>
    <property type="molecule type" value="Genomic_DNA"/>
</dbReference>
<keyword evidence="3" id="KW-0732">Signal</keyword>
<dbReference type="InterPro" id="IPR002223">
    <property type="entry name" value="Kunitz_BPTI"/>
</dbReference>
<dbReference type="SUPFAM" id="SSF57362">
    <property type="entry name" value="BPTI-like"/>
    <property type="match status" value="1"/>
</dbReference>
<evidence type="ECO:0000259" key="4">
    <source>
        <dbReference type="PROSITE" id="PS50279"/>
    </source>
</evidence>
<name>A0AAN8JU14_PATCE</name>
<feature type="region of interest" description="Disordered" evidence="2">
    <location>
        <begin position="369"/>
        <end position="430"/>
    </location>
</feature>
<dbReference type="PROSITE" id="PS50279">
    <property type="entry name" value="BPTI_KUNITZ_2"/>
    <property type="match status" value="1"/>
</dbReference>
<dbReference type="AlphaFoldDB" id="A0AAN8JU14"/>
<protein>
    <recommendedName>
        <fullName evidence="4">BPTI/Kunitz inhibitor domain-containing protein</fullName>
    </recommendedName>
</protein>
<keyword evidence="6" id="KW-1185">Reference proteome</keyword>
<dbReference type="PANTHER" id="PTHR10083">
    <property type="entry name" value="KUNITZ-TYPE PROTEASE INHIBITOR-RELATED"/>
    <property type="match status" value="1"/>
</dbReference>
<dbReference type="Pfam" id="PF00014">
    <property type="entry name" value="Kunitz_BPTI"/>
    <property type="match status" value="1"/>
</dbReference>
<dbReference type="InterPro" id="IPR050098">
    <property type="entry name" value="TFPI/VKTCI-like"/>
</dbReference>
<dbReference type="PANTHER" id="PTHR10083:SF374">
    <property type="entry name" value="BPTI_KUNITZ INHIBITOR DOMAIN-CONTAINING PROTEIN"/>
    <property type="match status" value="1"/>
</dbReference>
<feature type="signal peptide" evidence="3">
    <location>
        <begin position="1"/>
        <end position="16"/>
    </location>
</feature>
<dbReference type="InterPro" id="IPR020901">
    <property type="entry name" value="Prtase_inh_Kunz-CS"/>
</dbReference>
<evidence type="ECO:0000313" key="6">
    <source>
        <dbReference type="Proteomes" id="UP001347796"/>
    </source>
</evidence>
<dbReference type="Proteomes" id="UP001347796">
    <property type="component" value="Unassembled WGS sequence"/>
</dbReference>
<proteinExistence type="predicted"/>
<feature type="compositionally biased region" description="Polar residues" evidence="2">
    <location>
        <begin position="146"/>
        <end position="160"/>
    </location>
</feature>
<organism evidence="5 6">
    <name type="scientific">Patella caerulea</name>
    <name type="common">Rayed Mediterranean limpet</name>
    <dbReference type="NCBI Taxonomy" id="87958"/>
    <lineage>
        <taxon>Eukaryota</taxon>
        <taxon>Metazoa</taxon>
        <taxon>Spiralia</taxon>
        <taxon>Lophotrochozoa</taxon>
        <taxon>Mollusca</taxon>
        <taxon>Gastropoda</taxon>
        <taxon>Patellogastropoda</taxon>
        <taxon>Patelloidea</taxon>
        <taxon>Patellidae</taxon>
        <taxon>Patella</taxon>
    </lineage>
</organism>
<feature type="domain" description="BPTI/Kunitz inhibitor" evidence="4">
    <location>
        <begin position="578"/>
        <end position="629"/>
    </location>
</feature>
<evidence type="ECO:0000256" key="2">
    <source>
        <dbReference type="SAM" id="MobiDB-lite"/>
    </source>
</evidence>
<feature type="region of interest" description="Disordered" evidence="2">
    <location>
        <begin position="486"/>
        <end position="505"/>
    </location>
</feature>
<evidence type="ECO:0000256" key="1">
    <source>
        <dbReference type="ARBA" id="ARBA00023157"/>
    </source>
</evidence>
<feature type="compositionally biased region" description="Low complexity" evidence="2">
    <location>
        <begin position="109"/>
        <end position="123"/>
    </location>
</feature>
<dbReference type="GO" id="GO:0005615">
    <property type="term" value="C:extracellular space"/>
    <property type="evidence" value="ECO:0007669"/>
    <property type="project" value="TreeGrafter"/>
</dbReference>
<evidence type="ECO:0000313" key="5">
    <source>
        <dbReference type="EMBL" id="KAK6181008.1"/>
    </source>
</evidence>
<feature type="chain" id="PRO_5042833246" description="BPTI/Kunitz inhibitor domain-containing protein" evidence="3">
    <location>
        <begin position="17"/>
        <end position="630"/>
    </location>
</feature>
<dbReference type="GO" id="GO:0004867">
    <property type="term" value="F:serine-type endopeptidase inhibitor activity"/>
    <property type="evidence" value="ECO:0007669"/>
    <property type="project" value="InterPro"/>
</dbReference>
<dbReference type="SMART" id="SM00131">
    <property type="entry name" value="KU"/>
    <property type="match status" value="1"/>
</dbReference>
<reference evidence="5 6" key="1">
    <citation type="submission" date="2024-01" db="EMBL/GenBank/DDBJ databases">
        <title>The genome of the rayed Mediterranean limpet Patella caerulea (Linnaeus, 1758).</title>
        <authorList>
            <person name="Anh-Thu Weber A."/>
            <person name="Halstead-Nussloch G."/>
        </authorList>
    </citation>
    <scope>NUCLEOTIDE SEQUENCE [LARGE SCALE GENOMIC DNA]</scope>
    <source>
        <strain evidence="5">AATW-2023a</strain>
        <tissue evidence="5">Whole specimen</tissue>
    </source>
</reference>
<evidence type="ECO:0000256" key="3">
    <source>
        <dbReference type="SAM" id="SignalP"/>
    </source>
</evidence>
<feature type="compositionally biased region" description="Polar residues" evidence="2">
    <location>
        <begin position="227"/>
        <end position="262"/>
    </location>
</feature>
<keyword evidence="1" id="KW-1015">Disulfide bond</keyword>
<feature type="compositionally biased region" description="Polar residues" evidence="2">
    <location>
        <begin position="369"/>
        <end position="391"/>
    </location>
</feature>
<dbReference type="InterPro" id="IPR036880">
    <property type="entry name" value="Kunitz_BPTI_sf"/>
</dbReference>
<gene>
    <name evidence="5" type="ORF">SNE40_008957</name>
</gene>
<feature type="compositionally biased region" description="Low complexity" evidence="2">
    <location>
        <begin position="273"/>
        <end position="286"/>
    </location>
</feature>
<sequence length="630" mass="67268">MIWLQILGVDVLSVLGQNNLHSHGTIIHSHTDTTFHTHPNMPPGTGSRPVPGRPHLHRHGTIFHSHRPGTIHNHHNLPEGSKPVPNEPLLEPPGSVKPMVAKGLDPHGHGSVTHSHTSQSSPHSHPDLSQVSGPVGHGSVTRLDTGHTSPHSHPDPSQASGLVLGTPDLRSHGPVTHPGATELGPNNHHVPPRASVGAASRHHGAVTHPLPTSVVDMGSIPAAGSPDVNSHGSVTHSHTSISSQSPKPSGPGTSDVRSSNPGGAQHGTDPNYHSHGSLTHSHSGTTLHHHPNLPSNSNRVPGSQGFHSHGNVRHSHSGSSVHSHHNLVEVSAVVSRIPDTQSTVQHTGSQPGLPRGLTPVRQVMNQRNTLNPSTSRSARIPPQTATSSSVPGANRPGERMTFNRDAPPPQANRFRGTSSPKRGASVNPSASDTNIFMHPSPFLSNIFNNPPTPNIARTPPQANILSSSIPVNGRRVQTRLAIRVRPSQAFRDPQRPSPQRRQRVPNYSLAGGANCNAQCLNGRAPRSCFCSRYLCLYQGCSANCTLFREGEFIRASCKPFVGGPYYYPKTTSNDLPRCAQALDPGSCSSRLYARYGYDPKQQGCVRFFYSGCDGNHNRFTTRNACNAACP</sequence>
<feature type="compositionally biased region" description="Polar residues" evidence="2">
    <location>
        <begin position="415"/>
        <end position="430"/>
    </location>
</feature>
<dbReference type="PRINTS" id="PR00759">
    <property type="entry name" value="BASICPTASE"/>
</dbReference>
<accession>A0AAN8JU14</accession>
<dbReference type="PROSITE" id="PS00280">
    <property type="entry name" value="BPTI_KUNITZ_1"/>
    <property type="match status" value="1"/>
</dbReference>